<reference evidence="2 3" key="1">
    <citation type="submission" date="2019-07" db="EMBL/GenBank/DDBJ databases">
        <title>Whole genome shotgun sequence of Skermanella aerolata NBRC 106429.</title>
        <authorList>
            <person name="Hosoyama A."/>
            <person name="Uohara A."/>
            <person name="Ohji S."/>
            <person name="Ichikawa N."/>
        </authorList>
    </citation>
    <scope>NUCLEOTIDE SEQUENCE [LARGE SCALE GENOMIC DNA]</scope>
    <source>
        <strain evidence="2 3">NBRC 106429</strain>
    </source>
</reference>
<dbReference type="InterPro" id="IPR021333">
    <property type="entry name" value="DUF2946"/>
</dbReference>
<dbReference type="EMBL" id="BJYZ01000006">
    <property type="protein sequence ID" value="GEO37577.1"/>
    <property type="molecule type" value="Genomic_DNA"/>
</dbReference>
<evidence type="ECO:0000256" key="1">
    <source>
        <dbReference type="SAM" id="MobiDB-lite"/>
    </source>
</evidence>
<evidence type="ECO:0000313" key="2">
    <source>
        <dbReference type="EMBL" id="GEO37577.1"/>
    </source>
</evidence>
<sequence>MGRIEHEDHRGQRKVKSYWRRLLAFIAICTLLIQAIVPELAMAAREAAAQQKSAIAISVAGMHQDHGGHEHGAAEKSPEKPEKDQPSSHDRHELCPFCFVKSIQVLPSMSGAQALPTPDFFNVYPITDAAMPFVLLQFLCCLHPRAPPLEVRV</sequence>
<accession>A0A512DM71</accession>
<comment type="caution">
    <text evidence="2">The sequence shown here is derived from an EMBL/GenBank/DDBJ whole genome shotgun (WGS) entry which is preliminary data.</text>
</comment>
<name>A0A512DM71_9PROT</name>
<dbReference type="Proteomes" id="UP000321523">
    <property type="component" value="Unassembled WGS sequence"/>
</dbReference>
<gene>
    <name evidence="2" type="ORF">SAE02_17250</name>
</gene>
<dbReference type="Pfam" id="PF11162">
    <property type="entry name" value="DUF2946"/>
    <property type="match status" value="1"/>
</dbReference>
<evidence type="ECO:0008006" key="4">
    <source>
        <dbReference type="Google" id="ProtNLM"/>
    </source>
</evidence>
<proteinExistence type="predicted"/>
<feature type="compositionally biased region" description="Basic and acidic residues" evidence="1">
    <location>
        <begin position="63"/>
        <end position="90"/>
    </location>
</feature>
<organism evidence="2 3">
    <name type="scientific">Skermanella aerolata</name>
    <dbReference type="NCBI Taxonomy" id="393310"/>
    <lineage>
        <taxon>Bacteria</taxon>
        <taxon>Pseudomonadati</taxon>
        <taxon>Pseudomonadota</taxon>
        <taxon>Alphaproteobacteria</taxon>
        <taxon>Rhodospirillales</taxon>
        <taxon>Azospirillaceae</taxon>
        <taxon>Skermanella</taxon>
    </lineage>
</organism>
<dbReference type="AlphaFoldDB" id="A0A512DM71"/>
<feature type="region of interest" description="Disordered" evidence="1">
    <location>
        <begin position="59"/>
        <end position="90"/>
    </location>
</feature>
<keyword evidence="3" id="KW-1185">Reference proteome</keyword>
<evidence type="ECO:0000313" key="3">
    <source>
        <dbReference type="Proteomes" id="UP000321523"/>
    </source>
</evidence>
<protein>
    <recommendedName>
        <fullName evidence="4">DUF2946 domain-containing protein</fullName>
    </recommendedName>
</protein>
<dbReference type="RefSeq" id="WP_044427359.1">
    <property type="nucleotide sequence ID" value="NZ_BJYZ01000006.1"/>
</dbReference>